<evidence type="ECO:0000313" key="3">
    <source>
        <dbReference type="Proteomes" id="UP000280825"/>
    </source>
</evidence>
<dbReference type="Proteomes" id="UP000280825">
    <property type="component" value="Unassembled WGS sequence"/>
</dbReference>
<keyword evidence="3" id="KW-1185">Reference proteome</keyword>
<dbReference type="AlphaFoldDB" id="A0A432CDV6"/>
<feature type="signal peptide" evidence="1">
    <location>
        <begin position="1"/>
        <end position="19"/>
    </location>
</feature>
<comment type="caution">
    <text evidence="2">The sequence shown here is derived from an EMBL/GenBank/DDBJ whole genome shotgun (WGS) entry which is preliminary data.</text>
</comment>
<feature type="non-terminal residue" evidence="2">
    <location>
        <position position="250"/>
    </location>
</feature>
<organism evidence="2 3">
    <name type="scientific">Flavobacterium bomense</name>
    <dbReference type="NCBI Taxonomy" id="2497483"/>
    <lineage>
        <taxon>Bacteria</taxon>
        <taxon>Pseudomonadati</taxon>
        <taxon>Bacteroidota</taxon>
        <taxon>Flavobacteriia</taxon>
        <taxon>Flavobacteriales</taxon>
        <taxon>Flavobacteriaceae</taxon>
        <taxon>Flavobacterium</taxon>
    </lineage>
</organism>
<sequence length="250" mass="29431">MKNKLFTILALVISLNIFAQYDVDINKTKRVTGKERRNNEQQKREETGGCKFIPFHDYAVGMKFYFPIDNSKLRFDEYGYDKYYSVEQIKKNKFQINKIKYKNISGKLFEIIKIEERKPGYREDTYITLKQVDSSFKIEHKSMFDRIFLKSQWEKDETDGQVSVLPDAIYTGEIDSFKEKFLNKEFYSKVLVKGKRYQKVKIIKVGAGTENQPIRAVVINEKGDKEQIDFCTCGTNVSSVYLYSNTMNNY</sequence>
<evidence type="ECO:0008006" key="4">
    <source>
        <dbReference type="Google" id="ProtNLM"/>
    </source>
</evidence>
<dbReference type="EMBL" id="RYDJ01000044">
    <property type="protein sequence ID" value="RTZ00455.1"/>
    <property type="molecule type" value="Genomic_DNA"/>
</dbReference>
<reference evidence="2 3" key="1">
    <citation type="submission" date="2018-12" db="EMBL/GenBank/DDBJ databases">
        <title>Flavobacterium sp. nov., isolated from glacier ice.</title>
        <authorList>
            <person name="Liu Q."/>
            <person name="Xin Y.-H."/>
        </authorList>
    </citation>
    <scope>NUCLEOTIDE SEQUENCE [LARGE SCALE GENOMIC DNA]</scope>
    <source>
        <strain evidence="2 3">RB1N8</strain>
    </source>
</reference>
<proteinExistence type="predicted"/>
<evidence type="ECO:0000256" key="1">
    <source>
        <dbReference type="SAM" id="SignalP"/>
    </source>
</evidence>
<accession>A0A432CDV6</accession>
<keyword evidence="1" id="KW-0732">Signal</keyword>
<dbReference type="RefSeq" id="WP_148104422.1">
    <property type="nucleotide sequence ID" value="NZ_RYDJ01000044.1"/>
</dbReference>
<feature type="chain" id="PRO_5019508680" description="DUF3108 domain-containing protein" evidence="1">
    <location>
        <begin position="20"/>
        <end position="250"/>
    </location>
</feature>
<protein>
    <recommendedName>
        <fullName evidence="4">DUF3108 domain-containing protein</fullName>
    </recommendedName>
</protein>
<gene>
    <name evidence="2" type="ORF">EKL98_15350</name>
</gene>
<evidence type="ECO:0000313" key="2">
    <source>
        <dbReference type="EMBL" id="RTZ00455.1"/>
    </source>
</evidence>
<name>A0A432CDV6_9FLAO</name>